<gene>
    <name evidence="2" type="ORF">D5S19_22310</name>
</gene>
<proteinExistence type="predicted"/>
<dbReference type="OrthoDB" id="5404822at2"/>
<evidence type="ECO:0000313" key="2">
    <source>
        <dbReference type="EMBL" id="RJQ82192.1"/>
    </source>
</evidence>
<keyword evidence="3" id="KW-1185">Reference proteome</keyword>
<evidence type="ECO:0000313" key="3">
    <source>
        <dbReference type="Proteomes" id="UP000285112"/>
    </source>
</evidence>
<dbReference type="EMBL" id="QZFV01000103">
    <property type="protein sequence ID" value="RJQ82192.1"/>
    <property type="molecule type" value="Genomic_DNA"/>
</dbReference>
<comment type="caution">
    <text evidence="2">The sequence shown here is derived from an EMBL/GenBank/DDBJ whole genome shotgun (WGS) entry which is preliminary data.</text>
</comment>
<dbReference type="AlphaFoldDB" id="A0A419HYK9"/>
<dbReference type="RefSeq" id="WP_120025356.1">
    <property type="nucleotide sequence ID" value="NZ_QZFV01000103.1"/>
</dbReference>
<accession>A0A419HYK9</accession>
<protein>
    <submittedName>
        <fullName evidence="2">Uncharacterized protein</fullName>
    </submittedName>
</protein>
<dbReference type="Proteomes" id="UP000285112">
    <property type="component" value="Unassembled WGS sequence"/>
</dbReference>
<sequence length="63" mass="6485">MSVVNLHFLGHATARAKLGGRVVRTGSGTHPVDRAARPLTFLGHPEPGATEDTSPAVPSEVAS</sequence>
<reference evidence="2 3" key="1">
    <citation type="submission" date="2018-09" db="EMBL/GenBank/DDBJ databases">
        <title>YIM PH 21725 draft genome.</title>
        <authorList>
            <person name="Miao C."/>
        </authorList>
    </citation>
    <scope>NUCLEOTIDE SEQUENCE [LARGE SCALE GENOMIC DNA]</scope>
    <source>
        <strain evidence="3">YIM PH21725</strain>
    </source>
</reference>
<evidence type="ECO:0000256" key="1">
    <source>
        <dbReference type="SAM" id="MobiDB-lite"/>
    </source>
</evidence>
<name>A0A419HYK9_9PSEU</name>
<organism evidence="2 3">
    <name type="scientific">Amycolatopsis panacis</name>
    <dbReference type="NCBI Taxonomy" id="2340917"/>
    <lineage>
        <taxon>Bacteria</taxon>
        <taxon>Bacillati</taxon>
        <taxon>Actinomycetota</taxon>
        <taxon>Actinomycetes</taxon>
        <taxon>Pseudonocardiales</taxon>
        <taxon>Pseudonocardiaceae</taxon>
        <taxon>Amycolatopsis</taxon>
    </lineage>
</organism>
<feature type="region of interest" description="Disordered" evidence="1">
    <location>
        <begin position="41"/>
        <end position="63"/>
    </location>
</feature>